<name>A0A1Y4SYA8_9FIRM</name>
<dbReference type="RefSeq" id="WP_087357750.1">
    <property type="nucleotide sequence ID" value="NZ_NFLJ01000012.1"/>
</dbReference>
<sequence>MNTIVINKILMHMLDFEHRKIYHSTDFVDMNETSIDYYRKKVEKALNSPSLKELTVGSLHEMMLRSEKMIESQEEFIKQAHEMTDKLFALGSVIEEMPNSNVLFVDCYKNGERYVAALKLNYRYIPMSVIDEENIRITKKQVLPTMGSPVDEAIIVNVDAKKLFLIEKKYNIDGKLDFYLNAQWIKGEEKLTDKQKISTMKKVVRKMDDIYNVNDGKALPLMKHEIQEKIDTNQPVKPLEIVKKVLEKDGQAQEESEIMMKDLGIGEEDQIESLSLTAMDKCKLVLDDEIEISLPIEEYLSGDKVEKVKQEDGTYSILLKDVSEVIVK</sequence>
<dbReference type="AlphaFoldDB" id="A0A1Y4SYA8"/>
<evidence type="ECO:0000313" key="2">
    <source>
        <dbReference type="Proteomes" id="UP000195305"/>
    </source>
</evidence>
<evidence type="ECO:0000313" key="1">
    <source>
        <dbReference type="EMBL" id="OUQ34895.1"/>
    </source>
</evidence>
<reference evidence="1 2" key="1">
    <citation type="journal article" date="2018" name="BMC Genomics">
        <title>Whole genome sequencing and function prediction of 133 gut anaerobes isolated from chicken caecum in pure cultures.</title>
        <authorList>
            <person name="Medvecky M."/>
            <person name="Cejkova D."/>
            <person name="Polansky O."/>
            <person name="Karasova D."/>
            <person name="Kubasova T."/>
            <person name="Cizek A."/>
            <person name="Rychlik I."/>
        </authorList>
    </citation>
    <scope>NUCLEOTIDE SEQUENCE [LARGE SCALE GENOMIC DNA]</scope>
    <source>
        <strain evidence="1 2">An13</strain>
    </source>
</reference>
<evidence type="ECO:0008006" key="3">
    <source>
        <dbReference type="Google" id="ProtNLM"/>
    </source>
</evidence>
<gene>
    <name evidence="1" type="ORF">B5E75_05315</name>
</gene>
<keyword evidence="2" id="KW-1185">Reference proteome</keyword>
<accession>A0A1Y4SYA8</accession>
<organism evidence="1 2">
    <name type="scientific">Massilimicrobiota timonensis</name>
    <dbReference type="NCBI Taxonomy" id="1776392"/>
    <lineage>
        <taxon>Bacteria</taxon>
        <taxon>Bacillati</taxon>
        <taxon>Bacillota</taxon>
        <taxon>Erysipelotrichia</taxon>
        <taxon>Erysipelotrichales</taxon>
        <taxon>Erysipelotrichaceae</taxon>
        <taxon>Massilimicrobiota</taxon>
    </lineage>
</organism>
<dbReference type="OrthoDB" id="3171075at2"/>
<dbReference type="Proteomes" id="UP000195305">
    <property type="component" value="Unassembled WGS sequence"/>
</dbReference>
<protein>
    <recommendedName>
        <fullName evidence="3">Nucleoid-associated protein</fullName>
    </recommendedName>
</protein>
<comment type="caution">
    <text evidence="1">The sequence shown here is derived from an EMBL/GenBank/DDBJ whole genome shotgun (WGS) entry which is preliminary data.</text>
</comment>
<dbReference type="EMBL" id="NFLJ01000012">
    <property type="protein sequence ID" value="OUQ34895.1"/>
    <property type="molecule type" value="Genomic_DNA"/>
</dbReference>
<proteinExistence type="predicted"/>